<proteinExistence type="predicted"/>
<dbReference type="InParanoid" id="A0A146GEL7"/>
<evidence type="ECO:0000256" key="1">
    <source>
        <dbReference type="SAM" id="Phobius"/>
    </source>
</evidence>
<comment type="caution">
    <text evidence="2">The sequence shown here is derived from an EMBL/GenBank/DDBJ whole genome shotgun (WGS) entry which is preliminary data.</text>
</comment>
<dbReference type="OrthoDB" id="201702at2"/>
<name>A0A146GEL7_TERSA</name>
<organism evidence="2 3">
    <name type="scientific">Terrimicrobium sacchariphilum</name>
    <dbReference type="NCBI Taxonomy" id="690879"/>
    <lineage>
        <taxon>Bacteria</taxon>
        <taxon>Pseudomonadati</taxon>
        <taxon>Verrucomicrobiota</taxon>
        <taxon>Terrimicrobiia</taxon>
        <taxon>Terrimicrobiales</taxon>
        <taxon>Terrimicrobiaceae</taxon>
        <taxon>Terrimicrobium</taxon>
    </lineage>
</organism>
<sequence length="270" mass="30044">MKTPSQFWTLFRFHAFANPWIWVMPLALGFQGFIGMNRFYGDLDSALIFFNQLSWIPLILAAMVFLPEFFLGGAWTTAQTQQQVQTFGADFMLTRAVDRSCVFRTRGTLFWCIIGLAVVSWIIAAAFHPGFTLELSSRSGAVQNADYYLKHLPGSFIEKTAQNGDVTIKAPMGNLQLKALMGAVTLAVSALWLVVLPLISRLPQRRWIYWGVFIAGVAIMPFFSIALRSPLEPAAVLGLANLPIVIVAALVATVFGQFLAERLLRSVEFM</sequence>
<keyword evidence="3" id="KW-1185">Reference proteome</keyword>
<keyword evidence="1" id="KW-0472">Membrane</keyword>
<dbReference type="STRING" id="690879.TSACC_23362"/>
<dbReference type="EMBL" id="BDCO01000002">
    <property type="protein sequence ID" value="GAT34928.1"/>
    <property type="molecule type" value="Genomic_DNA"/>
</dbReference>
<dbReference type="RefSeq" id="WP_153811504.1">
    <property type="nucleotide sequence ID" value="NZ_BDCO01000002.1"/>
</dbReference>
<dbReference type="Proteomes" id="UP000076023">
    <property type="component" value="Unassembled WGS sequence"/>
</dbReference>
<accession>A0A146GEL7</accession>
<feature type="transmembrane region" description="Helical" evidence="1">
    <location>
        <begin position="239"/>
        <end position="260"/>
    </location>
</feature>
<evidence type="ECO:0000313" key="2">
    <source>
        <dbReference type="EMBL" id="GAT34928.1"/>
    </source>
</evidence>
<gene>
    <name evidence="2" type="ORF">TSACC_23362</name>
</gene>
<feature type="transmembrane region" description="Helical" evidence="1">
    <location>
        <begin position="108"/>
        <end position="127"/>
    </location>
</feature>
<reference evidence="3" key="1">
    <citation type="journal article" date="2017" name="Genome Announc.">
        <title>Draft Genome Sequence of Terrimicrobium sacchariphilum NM-5T, a Facultative Anaerobic Soil Bacterium of the Class Spartobacteria.</title>
        <authorList>
            <person name="Qiu Y.L."/>
            <person name="Tourlousse D.M."/>
            <person name="Matsuura N."/>
            <person name="Ohashi A."/>
            <person name="Sekiguchi Y."/>
        </authorList>
    </citation>
    <scope>NUCLEOTIDE SEQUENCE [LARGE SCALE GENOMIC DNA]</scope>
    <source>
        <strain evidence="3">NM-5</strain>
    </source>
</reference>
<feature type="transmembrane region" description="Helical" evidence="1">
    <location>
        <begin position="179"/>
        <end position="200"/>
    </location>
</feature>
<evidence type="ECO:0000313" key="3">
    <source>
        <dbReference type="Proteomes" id="UP000076023"/>
    </source>
</evidence>
<feature type="transmembrane region" description="Helical" evidence="1">
    <location>
        <begin position="207"/>
        <end position="227"/>
    </location>
</feature>
<keyword evidence="1" id="KW-0812">Transmembrane</keyword>
<keyword evidence="1" id="KW-1133">Transmembrane helix</keyword>
<feature type="transmembrane region" description="Helical" evidence="1">
    <location>
        <begin position="20"/>
        <end position="40"/>
    </location>
</feature>
<evidence type="ECO:0008006" key="4">
    <source>
        <dbReference type="Google" id="ProtNLM"/>
    </source>
</evidence>
<protein>
    <recommendedName>
        <fullName evidence="4">ABC-2 family transporter protein</fullName>
    </recommendedName>
</protein>
<feature type="transmembrane region" description="Helical" evidence="1">
    <location>
        <begin position="46"/>
        <end position="66"/>
    </location>
</feature>
<dbReference type="AlphaFoldDB" id="A0A146GEL7"/>